<dbReference type="SUPFAM" id="SSF53218">
    <property type="entry name" value="Molybdenum cofactor biosynthesis proteins"/>
    <property type="match status" value="1"/>
</dbReference>
<dbReference type="Gene3D" id="3.40.980.10">
    <property type="entry name" value="MoaB/Mog-like domain"/>
    <property type="match status" value="1"/>
</dbReference>
<dbReference type="EMBL" id="LOHZ01000023">
    <property type="protein sequence ID" value="KYO66902.1"/>
    <property type="molecule type" value="Genomic_DNA"/>
</dbReference>
<feature type="domain" description="MoaB/Mog" evidence="1">
    <location>
        <begin position="6"/>
        <end position="150"/>
    </location>
</feature>
<comment type="caution">
    <text evidence="2">The sequence shown here is derived from an EMBL/GenBank/DDBJ whole genome shotgun (WGS) entry which is preliminary data.</text>
</comment>
<dbReference type="RefSeq" id="WP_068747879.1">
    <property type="nucleotide sequence ID" value="NZ_LOHZ01000023.1"/>
</dbReference>
<keyword evidence="3" id="KW-1185">Reference proteome</keyword>
<dbReference type="InterPro" id="IPR036425">
    <property type="entry name" value="MoaB/Mog-like_dom_sf"/>
</dbReference>
<accession>A0A162MPR7</accession>
<protein>
    <recommendedName>
        <fullName evidence="1">MoaB/Mog domain-containing protein</fullName>
    </recommendedName>
</protein>
<reference evidence="2 3" key="1">
    <citation type="submission" date="2015-12" db="EMBL/GenBank/DDBJ databases">
        <title>Draft genome of Thermovenabulum gondwanense isolated from a red thermophilic microbial mat colonisisng an outflow channel of a bore well.</title>
        <authorList>
            <person name="Patel B.K."/>
        </authorList>
    </citation>
    <scope>NUCLEOTIDE SEQUENCE [LARGE SCALE GENOMIC DNA]</scope>
    <source>
        <strain evidence="2 3">R270</strain>
    </source>
</reference>
<dbReference type="Pfam" id="PF00994">
    <property type="entry name" value="MoCF_biosynth"/>
    <property type="match status" value="1"/>
</dbReference>
<evidence type="ECO:0000259" key="1">
    <source>
        <dbReference type="SMART" id="SM00852"/>
    </source>
</evidence>
<evidence type="ECO:0000313" key="3">
    <source>
        <dbReference type="Proteomes" id="UP000075737"/>
    </source>
</evidence>
<dbReference type="STRING" id="520767.ATZ99_07190"/>
<organism evidence="2 3">
    <name type="scientific">Thermovenabulum gondwanense</name>
    <dbReference type="NCBI Taxonomy" id="520767"/>
    <lineage>
        <taxon>Bacteria</taxon>
        <taxon>Bacillati</taxon>
        <taxon>Bacillota</taxon>
        <taxon>Clostridia</taxon>
        <taxon>Thermosediminibacterales</taxon>
        <taxon>Thermosediminibacteraceae</taxon>
        <taxon>Thermovenabulum</taxon>
    </lineage>
</organism>
<dbReference type="InterPro" id="IPR001453">
    <property type="entry name" value="MoaB/Mog_dom"/>
</dbReference>
<dbReference type="AlphaFoldDB" id="A0A162MPR7"/>
<evidence type="ECO:0000313" key="2">
    <source>
        <dbReference type="EMBL" id="KYO66902.1"/>
    </source>
</evidence>
<dbReference type="Proteomes" id="UP000075737">
    <property type="component" value="Unassembled WGS sequence"/>
</dbReference>
<gene>
    <name evidence="2" type="ORF">ATZ99_07190</name>
</gene>
<proteinExistence type="predicted"/>
<dbReference type="SMART" id="SM00852">
    <property type="entry name" value="MoCF_biosynth"/>
    <property type="match status" value="1"/>
</dbReference>
<name>A0A162MPR7_9FIRM</name>
<sequence>MINKVVIIPTGDEILNGTVADTNSPAIMSIILEKFPACEVKRVRPVIDDEENIIESIEIALEKNPELIILIGGTGGGHRYIATLAKDYTHCALIKILPEIVFKELYGSNGHLWSKLVCGRKNQTLVVNVPGPYAEATEAVRVLIKCIFDGIMDINYIINEIAAAVKKQYGV</sequence>